<comment type="caution">
    <text evidence="4">The sequence shown here is derived from an EMBL/GenBank/DDBJ whole genome shotgun (WGS) entry which is preliminary data.</text>
</comment>
<dbReference type="Gene3D" id="2.60.40.1180">
    <property type="entry name" value="Golgi alpha-mannosidase II"/>
    <property type="match status" value="1"/>
</dbReference>
<dbReference type="Gene3D" id="3.20.20.80">
    <property type="entry name" value="Glycosidases"/>
    <property type="match status" value="1"/>
</dbReference>
<dbReference type="GO" id="GO:0031216">
    <property type="term" value="F:neopullulanase activity"/>
    <property type="evidence" value="ECO:0007669"/>
    <property type="project" value="UniProtKB-EC"/>
</dbReference>
<dbReference type="GO" id="GO:0005975">
    <property type="term" value="P:carbohydrate metabolic process"/>
    <property type="evidence" value="ECO:0007669"/>
    <property type="project" value="InterPro"/>
</dbReference>
<proteinExistence type="predicted"/>
<dbReference type="CDD" id="cd11338">
    <property type="entry name" value="AmyAc_CMD"/>
    <property type="match status" value="1"/>
</dbReference>
<feature type="domain" description="Glycosyl hydrolase family 13 catalytic" evidence="3">
    <location>
        <begin position="1"/>
        <end position="278"/>
    </location>
</feature>
<dbReference type="SMART" id="SM00642">
    <property type="entry name" value="Aamy"/>
    <property type="match status" value="1"/>
</dbReference>
<reference evidence="4" key="1">
    <citation type="submission" date="2019-08" db="EMBL/GenBank/DDBJ databases">
        <authorList>
            <person name="Kucharzyk K."/>
            <person name="Murdoch R.W."/>
            <person name="Higgins S."/>
            <person name="Loffler F."/>
        </authorList>
    </citation>
    <scope>NUCLEOTIDE SEQUENCE</scope>
</reference>
<evidence type="ECO:0000256" key="1">
    <source>
        <dbReference type="ARBA" id="ARBA00022801"/>
    </source>
</evidence>
<dbReference type="Pfam" id="PF00128">
    <property type="entry name" value="Alpha-amylase"/>
    <property type="match status" value="1"/>
</dbReference>
<evidence type="ECO:0000256" key="2">
    <source>
        <dbReference type="ARBA" id="ARBA00023295"/>
    </source>
</evidence>
<dbReference type="PANTHER" id="PTHR10357">
    <property type="entry name" value="ALPHA-AMYLASE FAMILY MEMBER"/>
    <property type="match status" value="1"/>
</dbReference>
<dbReference type="SUPFAM" id="SSF51445">
    <property type="entry name" value="(Trans)glycosidases"/>
    <property type="match status" value="1"/>
</dbReference>
<dbReference type="AlphaFoldDB" id="A0A645CCN6"/>
<name>A0A645CCN6_9ZZZZ</name>
<keyword evidence="2 4" id="KW-0326">Glycosidase</keyword>
<dbReference type="EC" id="3.2.1.135" evidence="4"/>
<accession>A0A645CCN6</accession>
<gene>
    <name evidence="4" type="primary">tvaII_8</name>
    <name evidence="4" type="ORF">SDC9_121684</name>
</gene>
<dbReference type="EMBL" id="VSSQ01026139">
    <property type="protein sequence ID" value="MPM74695.1"/>
    <property type="molecule type" value="Genomic_DNA"/>
</dbReference>
<evidence type="ECO:0000259" key="3">
    <source>
        <dbReference type="SMART" id="SM00642"/>
    </source>
</evidence>
<dbReference type="InterPro" id="IPR017853">
    <property type="entry name" value="GH"/>
</dbReference>
<organism evidence="4">
    <name type="scientific">bioreactor metagenome</name>
    <dbReference type="NCBI Taxonomy" id="1076179"/>
    <lineage>
        <taxon>unclassified sequences</taxon>
        <taxon>metagenomes</taxon>
        <taxon>ecological metagenomes</taxon>
    </lineage>
</organism>
<keyword evidence="1 4" id="KW-0378">Hydrolase</keyword>
<dbReference type="InterPro" id="IPR013780">
    <property type="entry name" value="Glyco_hydro_b"/>
</dbReference>
<evidence type="ECO:0000313" key="4">
    <source>
        <dbReference type="EMBL" id="MPM74695.1"/>
    </source>
</evidence>
<dbReference type="InterPro" id="IPR006047">
    <property type="entry name" value="GH13_cat_dom"/>
</dbReference>
<protein>
    <submittedName>
        <fullName evidence="4">Neopullulanase 2</fullName>
        <ecNumber evidence="4">3.2.1.135</ecNumber>
    </submittedName>
</protein>
<sequence length="370" mass="42636">MQDFHTLLDVAHRNQIRVILDGVFNHCGRGFFAFSDILENQANSPYVDWFHVKHFPVDAYSPGDATTFAGWWKYKSLPKFNTTNPRVREYLFRVARFWLEQGIDGWRLDVPNEIDDDGFWKEFRDIVKNTYSDAYILGEIWDGDARWVGDSHFDGLMNYPIRTLVIDLLTGKENASAFITQVRDQFERYPAENSYAMFNCLGSHDTERIYTVLNKDLLKTKLASLFLFSYPGAPSVYYGDEVGVEGGRDPDCRHTFPWDESSWNMELRQWTKNLIRIRQSKNALRRGDFKILPVSNNTLFAFSRKDGHDFACLVVNPTNQAVTVTVDLANVLPEGVNQLKNLIKGEIYTIENGEITLELNKECGLLLGQL</sequence>
<dbReference type="PANTHER" id="PTHR10357:SF210">
    <property type="entry name" value="MALTODEXTRIN GLUCOSIDASE"/>
    <property type="match status" value="1"/>
</dbReference>
<dbReference type="SUPFAM" id="SSF51011">
    <property type="entry name" value="Glycosyl hydrolase domain"/>
    <property type="match status" value="1"/>
</dbReference>